<feature type="compositionally biased region" description="Polar residues" evidence="5">
    <location>
        <begin position="308"/>
        <end position="322"/>
    </location>
</feature>
<dbReference type="OrthoDB" id="5347452at2759"/>
<comment type="subcellular location">
    <subcellularLocation>
        <location evidence="1">Membrane</location>
        <topology evidence="1">Single-pass membrane protein</topology>
    </subcellularLocation>
</comment>
<organism evidence="8 9">
    <name type="scientific">Penicillium nordicum</name>
    <dbReference type="NCBI Taxonomy" id="229535"/>
    <lineage>
        <taxon>Eukaryota</taxon>
        <taxon>Fungi</taxon>
        <taxon>Dikarya</taxon>
        <taxon>Ascomycota</taxon>
        <taxon>Pezizomycotina</taxon>
        <taxon>Eurotiomycetes</taxon>
        <taxon>Eurotiomycetidae</taxon>
        <taxon>Eurotiales</taxon>
        <taxon>Aspergillaceae</taxon>
        <taxon>Penicillium</taxon>
    </lineage>
</organism>
<feature type="region of interest" description="Disordered" evidence="5">
    <location>
        <begin position="215"/>
        <end position="260"/>
    </location>
</feature>
<dbReference type="Proteomes" id="UP000037696">
    <property type="component" value="Unassembled WGS sequence"/>
</dbReference>
<name>A0A0M9WIT2_9EURO</name>
<accession>A0A0M9WIT2</accession>
<feature type="region of interest" description="Disordered" evidence="5">
    <location>
        <begin position="294"/>
        <end position="388"/>
    </location>
</feature>
<feature type="compositionally biased region" description="Polar residues" evidence="5">
    <location>
        <begin position="215"/>
        <end position="226"/>
    </location>
</feature>
<feature type="transmembrane region" description="Helical" evidence="6">
    <location>
        <begin position="264"/>
        <end position="288"/>
    </location>
</feature>
<dbReference type="GO" id="GO:0071944">
    <property type="term" value="C:cell periphery"/>
    <property type="evidence" value="ECO:0007669"/>
    <property type="project" value="UniProtKB-ARBA"/>
</dbReference>
<dbReference type="PANTHER" id="PTHR15549:SF26">
    <property type="entry name" value="AXIAL BUDDING PATTERN PROTEIN 2-RELATED"/>
    <property type="match status" value="1"/>
</dbReference>
<dbReference type="PANTHER" id="PTHR15549">
    <property type="entry name" value="PAIRED IMMUNOGLOBULIN-LIKE TYPE 2 RECEPTOR"/>
    <property type="match status" value="1"/>
</dbReference>
<evidence type="ECO:0000256" key="5">
    <source>
        <dbReference type="SAM" id="MobiDB-lite"/>
    </source>
</evidence>
<keyword evidence="7" id="KW-0732">Signal</keyword>
<keyword evidence="2 6" id="KW-0812">Transmembrane</keyword>
<evidence type="ECO:0000256" key="4">
    <source>
        <dbReference type="ARBA" id="ARBA00023136"/>
    </source>
</evidence>
<dbReference type="AlphaFoldDB" id="A0A0M9WIT2"/>
<protein>
    <submittedName>
        <fullName evidence="8">Uncharacterized protein</fullName>
    </submittedName>
</protein>
<keyword evidence="4 6" id="KW-0472">Membrane</keyword>
<evidence type="ECO:0000256" key="1">
    <source>
        <dbReference type="ARBA" id="ARBA00004167"/>
    </source>
</evidence>
<feature type="compositionally biased region" description="Polar residues" evidence="5">
    <location>
        <begin position="335"/>
        <end position="352"/>
    </location>
</feature>
<gene>
    <name evidence="8" type="ORF">ACN38_g2582</name>
</gene>
<proteinExistence type="predicted"/>
<evidence type="ECO:0000256" key="2">
    <source>
        <dbReference type="ARBA" id="ARBA00022692"/>
    </source>
</evidence>
<keyword evidence="3 6" id="KW-1133">Transmembrane helix</keyword>
<evidence type="ECO:0000313" key="8">
    <source>
        <dbReference type="EMBL" id="KOS46499.1"/>
    </source>
</evidence>
<feature type="compositionally biased region" description="Low complexity" evidence="5">
    <location>
        <begin position="227"/>
        <end position="260"/>
    </location>
</feature>
<feature type="signal peptide" evidence="7">
    <location>
        <begin position="1"/>
        <end position="19"/>
    </location>
</feature>
<comment type="caution">
    <text evidence="8">The sequence shown here is derived from an EMBL/GenBank/DDBJ whole genome shotgun (WGS) entry which is preliminary data.</text>
</comment>
<reference evidence="8 9" key="1">
    <citation type="submission" date="2015-08" db="EMBL/GenBank/DDBJ databases">
        <title>Genome sequencing of Penicillium nordicum.</title>
        <authorList>
            <person name="Nguyen H.D."/>
            <person name="Seifert K.A."/>
        </authorList>
    </citation>
    <scope>NUCLEOTIDE SEQUENCE [LARGE SCALE GENOMIC DNA]</scope>
    <source>
        <strain evidence="8 9">DAOMC 185683</strain>
    </source>
</reference>
<dbReference type="InterPro" id="IPR051694">
    <property type="entry name" value="Immunoregulatory_rcpt-like"/>
</dbReference>
<dbReference type="GO" id="GO:0016020">
    <property type="term" value="C:membrane"/>
    <property type="evidence" value="ECO:0007669"/>
    <property type="project" value="UniProtKB-SubCell"/>
</dbReference>
<dbReference type="EMBL" id="LHQQ01000028">
    <property type="protein sequence ID" value="KOS46499.1"/>
    <property type="molecule type" value="Genomic_DNA"/>
</dbReference>
<sequence>MFLCAVGLLALSLLQLVHGISFLSLTPTPTPTPTLTLPDGPHLDGPQITPGVDLRQWAIMRRDDDLITSSYQRVNSLCGWHDASFADDYDRCGKGLTCAHHASNSNWPGMIGCCESSNCAFLTACYGANELSISPELGTTTDRFTLLCTLLHSAACVTYSYGDFDAAHYGCGTTSANREMFTFAIDNPTGTISIRYDHTISTVDDDIVSSYASRFSSTPTSQVGDATTTSSSEPSDSSESSEATPTSEPSSPPSEKSTTTSAGAIAGGVVGGVAGGAAIALAGVFLCLRRKKRRNPPEANGGFGYSGGPQSMSESQPSNLTMGMQPPAEMESRESPYQFSQSQDTASANTAHEMQGDTHPVVEADSNYASHSKDNAAELPAESRYIRP</sequence>
<keyword evidence="9" id="KW-1185">Reference proteome</keyword>
<evidence type="ECO:0000313" key="9">
    <source>
        <dbReference type="Proteomes" id="UP000037696"/>
    </source>
</evidence>
<evidence type="ECO:0000256" key="3">
    <source>
        <dbReference type="ARBA" id="ARBA00022989"/>
    </source>
</evidence>
<dbReference type="STRING" id="229535.A0A0M9WIT2"/>
<evidence type="ECO:0000256" key="6">
    <source>
        <dbReference type="SAM" id="Phobius"/>
    </source>
</evidence>
<feature type="chain" id="PRO_5005839951" evidence="7">
    <location>
        <begin position="20"/>
        <end position="388"/>
    </location>
</feature>
<evidence type="ECO:0000256" key="7">
    <source>
        <dbReference type="SAM" id="SignalP"/>
    </source>
</evidence>